<keyword evidence="2" id="KW-0378">Hydrolase</keyword>
<dbReference type="OrthoDB" id="9808429at2"/>
<keyword evidence="4" id="KW-1185">Reference proteome</keyword>
<dbReference type="PANTHER" id="PTHR31793:SF27">
    <property type="entry name" value="NOVEL THIOESTERASE SUPERFAMILY DOMAIN AND SAPOSIN A-TYPE DOMAIN CONTAINING PROTEIN (0610012H03RIK)"/>
    <property type="match status" value="1"/>
</dbReference>
<accession>Q6AMG6</accession>
<dbReference type="EMBL" id="CR522870">
    <property type="protein sequence ID" value="CAG36459.1"/>
    <property type="molecule type" value="Genomic_DNA"/>
</dbReference>
<dbReference type="PIRSF" id="PIRSF003230">
    <property type="entry name" value="YbgC"/>
    <property type="match status" value="1"/>
</dbReference>
<dbReference type="InterPro" id="IPR006684">
    <property type="entry name" value="YbgC/YbaW"/>
</dbReference>
<organism evidence="3 4">
    <name type="scientific">Desulfotalea psychrophila (strain LSv54 / DSM 12343)</name>
    <dbReference type="NCBI Taxonomy" id="177439"/>
    <lineage>
        <taxon>Bacteria</taxon>
        <taxon>Pseudomonadati</taxon>
        <taxon>Thermodesulfobacteriota</taxon>
        <taxon>Desulfobulbia</taxon>
        <taxon>Desulfobulbales</taxon>
        <taxon>Desulfocapsaceae</taxon>
        <taxon>Desulfotalea</taxon>
    </lineage>
</organism>
<dbReference type="Proteomes" id="UP000000602">
    <property type="component" value="Chromosome"/>
</dbReference>
<dbReference type="RefSeq" id="WP_011188971.1">
    <property type="nucleotide sequence ID" value="NC_006138.1"/>
</dbReference>
<dbReference type="KEGG" id="dps:DP1730"/>
<evidence type="ECO:0000256" key="1">
    <source>
        <dbReference type="ARBA" id="ARBA00005953"/>
    </source>
</evidence>
<dbReference type="NCBIfam" id="TIGR00051">
    <property type="entry name" value="YbgC/FadM family acyl-CoA thioesterase"/>
    <property type="match status" value="1"/>
</dbReference>
<dbReference type="eggNOG" id="COG0824">
    <property type="taxonomic scope" value="Bacteria"/>
</dbReference>
<dbReference type="SUPFAM" id="SSF54637">
    <property type="entry name" value="Thioesterase/thiol ester dehydrase-isomerase"/>
    <property type="match status" value="1"/>
</dbReference>
<dbReference type="AlphaFoldDB" id="Q6AMG6"/>
<evidence type="ECO:0000256" key="2">
    <source>
        <dbReference type="ARBA" id="ARBA00022801"/>
    </source>
</evidence>
<dbReference type="GO" id="GO:0047617">
    <property type="term" value="F:fatty acyl-CoA hydrolase activity"/>
    <property type="evidence" value="ECO:0007669"/>
    <property type="project" value="TreeGrafter"/>
</dbReference>
<sequence length="141" mass="16122">MMTVHSLTYRVRYADTDAGGVVYNANYLKYFEIGRSEMMREHVCSYKVIEDAGILLPVTESFTRYKAPAHYDDLLIIETEVTELKKFTCKFSYRISRDDGSKRPRLIARGYTVHAGINQEGKLVVLPEEIHAKIALLIAKS</sequence>
<reference evidence="4" key="1">
    <citation type="journal article" date="2004" name="Environ. Microbiol.">
        <title>The genome of Desulfotalea psychrophila, a sulfate-reducing bacterium from permanently cold Arctic sediments.</title>
        <authorList>
            <person name="Rabus R."/>
            <person name="Ruepp A."/>
            <person name="Frickey T."/>
            <person name="Rattei T."/>
            <person name="Fartmann B."/>
            <person name="Stark M."/>
            <person name="Bauer M."/>
            <person name="Zibat A."/>
            <person name="Lombardot T."/>
            <person name="Becker I."/>
            <person name="Amann J."/>
            <person name="Gellner K."/>
            <person name="Teeling H."/>
            <person name="Leuschner W.D."/>
            <person name="Gloeckner F.-O."/>
            <person name="Lupas A.N."/>
            <person name="Amann R."/>
            <person name="Klenk H.-P."/>
        </authorList>
    </citation>
    <scope>NUCLEOTIDE SEQUENCE [LARGE SCALE GENOMIC DNA]</scope>
    <source>
        <strain evidence="4">DSM 12343 / LSv54</strain>
    </source>
</reference>
<evidence type="ECO:0000313" key="3">
    <source>
        <dbReference type="EMBL" id="CAG36459.1"/>
    </source>
</evidence>
<dbReference type="PANTHER" id="PTHR31793">
    <property type="entry name" value="4-HYDROXYBENZOYL-COA THIOESTERASE FAMILY MEMBER"/>
    <property type="match status" value="1"/>
</dbReference>
<evidence type="ECO:0000313" key="4">
    <source>
        <dbReference type="Proteomes" id="UP000000602"/>
    </source>
</evidence>
<dbReference type="InterPro" id="IPR050563">
    <property type="entry name" value="4-hydroxybenzoyl-CoA_TE"/>
</dbReference>
<dbReference type="Pfam" id="PF13279">
    <property type="entry name" value="4HBT_2"/>
    <property type="match status" value="1"/>
</dbReference>
<dbReference type="Gene3D" id="3.10.129.10">
    <property type="entry name" value="Hotdog Thioesterase"/>
    <property type="match status" value="1"/>
</dbReference>
<dbReference type="InterPro" id="IPR029069">
    <property type="entry name" value="HotDog_dom_sf"/>
</dbReference>
<gene>
    <name evidence="3" type="ordered locus">DP1730</name>
</gene>
<dbReference type="HOGENOM" id="CLU_101141_3_3_7"/>
<dbReference type="CDD" id="cd00586">
    <property type="entry name" value="4HBT"/>
    <property type="match status" value="1"/>
</dbReference>
<proteinExistence type="inferred from homology"/>
<protein>
    <submittedName>
        <fullName evidence="3">Uncharacterized protein</fullName>
    </submittedName>
</protein>
<name>Q6AMG6_DESPS</name>
<comment type="similarity">
    <text evidence="1">Belongs to the 4-hydroxybenzoyl-CoA thioesterase family.</text>
</comment>
<dbReference type="STRING" id="177439.DP1730"/>